<evidence type="ECO:0000313" key="3">
    <source>
        <dbReference type="EMBL" id="GAA1103531.1"/>
    </source>
</evidence>
<accession>A0ABP4ECX1</accession>
<proteinExistence type="predicted"/>
<reference evidence="4" key="1">
    <citation type="journal article" date="2019" name="Int. J. Syst. Evol. Microbiol.">
        <title>The Global Catalogue of Microorganisms (GCM) 10K type strain sequencing project: providing services to taxonomists for standard genome sequencing and annotation.</title>
        <authorList>
            <consortium name="The Broad Institute Genomics Platform"/>
            <consortium name="The Broad Institute Genome Sequencing Center for Infectious Disease"/>
            <person name="Wu L."/>
            <person name="Ma J."/>
        </authorList>
    </citation>
    <scope>NUCLEOTIDE SEQUENCE [LARGE SCALE GENOMIC DNA]</scope>
    <source>
        <strain evidence="4">JCM 13002</strain>
    </source>
</reference>
<dbReference type="Proteomes" id="UP001499987">
    <property type="component" value="Unassembled WGS sequence"/>
</dbReference>
<evidence type="ECO:0000313" key="4">
    <source>
        <dbReference type="Proteomes" id="UP001499987"/>
    </source>
</evidence>
<dbReference type="InterPro" id="IPR018958">
    <property type="entry name" value="Knr4/Smi1-like_dom"/>
</dbReference>
<dbReference type="SUPFAM" id="SSF160631">
    <property type="entry name" value="SMI1/KNR4-like"/>
    <property type="match status" value="1"/>
</dbReference>
<feature type="compositionally biased region" description="Basic and acidic residues" evidence="1">
    <location>
        <begin position="8"/>
        <end position="26"/>
    </location>
</feature>
<gene>
    <name evidence="3" type="ORF">GCM10009663_52430</name>
</gene>
<feature type="domain" description="Knr4/Smi1-like" evidence="2">
    <location>
        <begin position="32"/>
        <end position="68"/>
    </location>
</feature>
<name>A0ABP4ECX1_9ACTN</name>
<evidence type="ECO:0000259" key="2">
    <source>
        <dbReference type="Pfam" id="PF09346"/>
    </source>
</evidence>
<dbReference type="Pfam" id="PF09346">
    <property type="entry name" value="SMI1_KNR4"/>
    <property type="match status" value="1"/>
</dbReference>
<feature type="region of interest" description="Disordered" evidence="1">
    <location>
        <begin position="1"/>
        <end position="29"/>
    </location>
</feature>
<keyword evidence="4" id="KW-1185">Reference proteome</keyword>
<evidence type="ECO:0000256" key="1">
    <source>
        <dbReference type="SAM" id="MobiDB-lite"/>
    </source>
</evidence>
<protein>
    <recommendedName>
        <fullName evidence="2">Knr4/Smi1-like domain-containing protein</fullName>
    </recommendedName>
</protein>
<dbReference type="InterPro" id="IPR037883">
    <property type="entry name" value="Knr4/Smi1-like_sf"/>
</dbReference>
<dbReference type="EMBL" id="BAAALD010000060">
    <property type="protein sequence ID" value="GAA1103531.1"/>
    <property type="molecule type" value="Genomic_DNA"/>
</dbReference>
<comment type="caution">
    <text evidence="3">The sequence shown here is derived from an EMBL/GenBank/DDBJ whole genome shotgun (WGS) entry which is preliminary data.</text>
</comment>
<dbReference type="Gene3D" id="3.40.1580.10">
    <property type="entry name" value="SMI1/KNR4-like"/>
    <property type="match status" value="1"/>
</dbReference>
<organism evidence="3 4">
    <name type="scientific">Kitasatospora arboriphila</name>
    <dbReference type="NCBI Taxonomy" id="258052"/>
    <lineage>
        <taxon>Bacteria</taxon>
        <taxon>Bacillati</taxon>
        <taxon>Actinomycetota</taxon>
        <taxon>Actinomycetes</taxon>
        <taxon>Kitasatosporales</taxon>
        <taxon>Streptomycetaceae</taxon>
        <taxon>Kitasatospora</taxon>
    </lineage>
</organism>
<sequence>MRRSTGGRQDHPDPSRTRRTADHEKAALGPVLTETQISAFEEAHGIRLPEEFRQFLTRIGHGGYGPAYGSLPMER</sequence>